<dbReference type="GO" id="GO:0009372">
    <property type="term" value="P:quorum sensing"/>
    <property type="evidence" value="ECO:0007669"/>
    <property type="project" value="InterPro"/>
</dbReference>
<dbReference type="InterPro" id="IPR031451">
    <property type="entry name" value="MqsR_toxin"/>
</dbReference>
<dbReference type="GO" id="GO:0044010">
    <property type="term" value="P:single-species biofilm formation"/>
    <property type="evidence" value="ECO:0007669"/>
    <property type="project" value="InterPro"/>
</dbReference>
<dbReference type="InterPro" id="IPR038493">
    <property type="entry name" value="MqsR_sf"/>
</dbReference>
<comment type="caution">
    <text evidence="1">The sequence shown here is derived from an EMBL/GenBank/DDBJ whole genome shotgun (WGS) entry which is preliminary data.</text>
</comment>
<dbReference type="Pfam" id="PF15723">
    <property type="entry name" value="MqsR_toxin"/>
    <property type="match status" value="1"/>
</dbReference>
<proteinExistence type="predicted"/>
<gene>
    <name evidence="1" type="ORF">GTP46_02250</name>
</gene>
<organism evidence="1 2">
    <name type="scientific">Duganella flavida</name>
    <dbReference type="NCBI Taxonomy" id="2692175"/>
    <lineage>
        <taxon>Bacteria</taxon>
        <taxon>Pseudomonadati</taxon>
        <taxon>Pseudomonadota</taxon>
        <taxon>Betaproteobacteria</taxon>
        <taxon>Burkholderiales</taxon>
        <taxon>Oxalobacteraceae</taxon>
        <taxon>Telluria group</taxon>
        <taxon>Duganella</taxon>
    </lineage>
</organism>
<dbReference type="Gene3D" id="3.30.2310.40">
    <property type="match status" value="1"/>
</dbReference>
<accession>A0A6L8K5M3</accession>
<dbReference type="Proteomes" id="UP000479335">
    <property type="component" value="Unassembled WGS sequence"/>
</dbReference>
<evidence type="ECO:0000313" key="1">
    <source>
        <dbReference type="EMBL" id="MYM21468.1"/>
    </source>
</evidence>
<name>A0A6L8K5M3_9BURK</name>
<dbReference type="RefSeq" id="WP_161004978.1">
    <property type="nucleotide sequence ID" value="NZ_WWCN01000001.1"/>
</dbReference>
<dbReference type="EMBL" id="WWCN01000001">
    <property type="protein sequence ID" value="MYM21468.1"/>
    <property type="molecule type" value="Genomic_DNA"/>
</dbReference>
<dbReference type="GO" id="GO:0017148">
    <property type="term" value="P:negative regulation of translation"/>
    <property type="evidence" value="ECO:0007669"/>
    <property type="project" value="InterPro"/>
</dbReference>
<reference evidence="1 2" key="1">
    <citation type="submission" date="2019-12" db="EMBL/GenBank/DDBJ databases">
        <title>Novel species isolated from a subtropical stream in China.</title>
        <authorList>
            <person name="Lu H."/>
        </authorList>
    </citation>
    <scope>NUCLEOTIDE SEQUENCE [LARGE SCALE GENOMIC DNA]</scope>
    <source>
        <strain evidence="1 2">FT135W</strain>
    </source>
</reference>
<protein>
    <submittedName>
        <fullName evidence="1">mRNA interferase MqsR</fullName>
    </submittedName>
</protein>
<dbReference type="AlphaFoldDB" id="A0A6L8K5M3"/>
<evidence type="ECO:0000313" key="2">
    <source>
        <dbReference type="Proteomes" id="UP000479335"/>
    </source>
</evidence>
<keyword evidence="2" id="KW-1185">Reference proteome</keyword>
<sequence length="101" mass="11396">MTNYTNPTHNLAALLALIQQGQYKTTKVARLGATSLRLTHDQMIDVVLDLPNTGHFYKTMESDMNPGLWMDVYHTKTPAGDEVYLKLMIQNGVLIVSFKEL</sequence>